<feature type="region of interest" description="Disordered" evidence="1">
    <location>
        <begin position="1"/>
        <end position="73"/>
    </location>
</feature>
<sequence length="369" mass="40044">MNRRQPNPFRPQSPVELSSPLASSSSTAGLLQAQGSPSNSPTPVPVIEPSRPLQEEPESMETRTPLVIPHAPHPVWDDTPSYDRPYDNPYYAQPIRDALWLPRDPTGLLDLDDTVDLLRAVTSEPSGGKIGTWGDEAFIGSSISSVLLASFGGFDEDDDLSGTPAVRTLNGSEIINLPSAIASRVENIDQESDVDHTSPKSKPSILVPPRRRQSSSSTNPSITFRRPSTLDVGANPAGFRSFSLGVEAIATAAFLSSTDTSSSDPRRRNRAATLDSGMGLRSPVRQLSSAHATRSLLSVAENPTSPRMSNPPTLSGNKSVISTSEAVVGEVIKEEKNLTQERKRQEEVEKHKADGRRSWWTSWIYSRGQ</sequence>
<reference evidence="2" key="1">
    <citation type="submission" date="2022-07" db="EMBL/GenBank/DDBJ databases">
        <title>Genome Sequence of Physisporinus lineatus.</title>
        <authorList>
            <person name="Buettner E."/>
        </authorList>
    </citation>
    <scope>NUCLEOTIDE SEQUENCE</scope>
    <source>
        <strain evidence="2">VT162</strain>
    </source>
</reference>
<comment type="caution">
    <text evidence="2">The sequence shown here is derived from an EMBL/GenBank/DDBJ whole genome shotgun (WGS) entry which is preliminary data.</text>
</comment>
<evidence type="ECO:0000313" key="2">
    <source>
        <dbReference type="EMBL" id="KAJ3479556.1"/>
    </source>
</evidence>
<protein>
    <submittedName>
        <fullName evidence="2">Uncharacterized protein</fullName>
    </submittedName>
</protein>
<name>A0AAD5YDG2_9APHY</name>
<feature type="region of interest" description="Disordered" evidence="1">
    <location>
        <begin position="256"/>
        <end position="281"/>
    </location>
</feature>
<evidence type="ECO:0000313" key="3">
    <source>
        <dbReference type="Proteomes" id="UP001212997"/>
    </source>
</evidence>
<keyword evidence="3" id="KW-1185">Reference proteome</keyword>
<evidence type="ECO:0000256" key="1">
    <source>
        <dbReference type="SAM" id="MobiDB-lite"/>
    </source>
</evidence>
<accession>A0AAD5YDG2</accession>
<dbReference type="AlphaFoldDB" id="A0AAD5YDG2"/>
<dbReference type="Proteomes" id="UP001212997">
    <property type="component" value="Unassembled WGS sequence"/>
</dbReference>
<dbReference type="EMBL" id="JANAWD010000431">
    <property type="protein sequence ID" value="KAJ3479556.1"/>
    <property type="molecule type" value="Genomic_DNA"/>
</dbReference>
<feature type="region of interest" description="Disordered" evidence="1">
    <location>
        <begin position="188"/>
        <end position="230"/>
    </location>
</feature>
<feature type="compositionally biased region" description="Low complexity" evidence="1">
    <location>
        <begin position="17"/>
        <end position="33"/>
    </location>
</feature>
<organism evidence="2 3">
    <name type="scientific">Meripilus lineatus</name>
    <dbReference type="NCBI Taxonomy" id="2056292"/>
    <lineage>
        <taxon>Eukaryota</taxon>
        <taxon>Fungi</taxon>
        <taxon>Dikarya</taxon>
        <taxon>Basidiomycota</taxon>
        <taxon>Agaricomycotina</taxon>
        <taxon>Agaricomycetes</taxon>
        <taxon>Polyporales</taxon>
        <taxon>Meripilaceae</taxon>
        <taxon>Meripilus</taxon>
    </lineage>
</organism>
<proteinExistence type="predicted"/>
<feature type="region of interest" description="Disordered" evidence="1">
    <location>
        <begin position="298"/>
        <end position="318"/>
    </location>
</feature>
<gene>
    <name evidence="2" type="ORF">NLI96_g8973</name>
</gene>